<dbReference type="Pfam" id="PF13519">
    <property type="entry name" value="VWA_2"/>
    <property type="match status" value="1"/>
</dbReference>
<accession>A0AAU7V7H7</accession>
<dbReference type="PROSITE" id="PS50234">
    <property type="entry name" value="VWFA"/>
    <property type="match status" value="1"/>
</dbReference>
<keyword evidence="1" id="KW-0472">Membrane</keyword>
<reference evidence="3" key="1">
    <citation type="submission" date="2023-11" db="EMBL/GenBank/DDBJ databases">
        <title>Scrofimicrobium hongkongense sp. nov., isolated from a patient with peritonitis.</title>
        <authorList>
            <person name="Lao H.Y."/>
            <person name="Wong A.Y.P."/>
            <person name="Ng T.L."/>
            <person name="Wong R.Y.L."/>
            <person name="Yau M.C.Y."/>
            <person name="Lam J.Y.W."/>
            <person name="Siu G.K.H."/>
        </authorList>
    </citation>
    <scope>NUCLEOTIDE SEQUENCE</scope>
    <source>
        <strain evidence="3">R131</strain>
    </source>
</reference>
<organism evidence="3">
    <name type="scientific">Scrofimicrobium appendicitidis</name>
    <dbReference type="NCBI Taxonomy" id="3079930"/>
    <lineage>
        <taxon>Bacteria</taxon>
        <taxon>Bacillati</taxon>
        <taxon>Actinomycetota</taxon>
        <taxon>Actinomycetes</taxon>
        <taxon>Actinomycetales</taxon>
        <taxon>Actinomycetaceae</taxon>
        <taxon>Scrofimicrobium</taxon>
    </lineage>
</organism>
<dbReference type="Gene3D" id="3.40.50.410">
    <property type="entry name" value="von Willebrand factor, type A domain"/>
    <property type="match status" value="1"/>
</dbReference>
<sequence length="309" mass="33685">MIFQPLVSPVVLVLFAVLWVALTLLTVRARAPRRLALGALIGLILAGPSIPGEELEMTSNVEIYLAVDRTGSMAAEDWEDGQPRLAGVARDIVELVDDTAGARYAILTWDSTARLELPVTTDSSAVDSFAQVLHQELAEFSAGSSLSRPADLLLATLADAAESRPENKRFLVVFTDGEETDPEDFSPAWAQIANLIDGGAVLGYGTEGGGPMRTYPDGEYITDEEGNQELSYLDPATLEQLADTLGVPLLLNPTSLDQLDFMAEAQQIQDERNQQQTYRYLVWPLALGAGVLLLFKLRVLARDWRANVR</sequence>
<name>A0AAU7V7H7_9ACTO</name>
<feature type="transmembrane region" description="Helical" evidence="1">
    <location>
        <begin position="6"/>
        <end position="27"/>
    </location>
</feature>
<dbReference type="KEGG" id="sapp:SAC06_01315"/>
<proteinExistence type="predicted"/>
<keyword evidence="1" id="KW-0812">Transmembrane</keyword>
<gene>
    <name evidence="3" type="ORF">SAC06_01315</name>
</gene>
<dbReference type="RefSeq" id="WP_350258425.1">
    <property type="nucleotide sequence ID" value="NZ_CP138335.1"/>
</dbReference>
<protein>
    <submittedName>
        <fullName evidence="3">VWA domain-containing protein</fullName>
    </submittedName>
</protein>
<feature type="transmembrane region" description="Helical" evidence="1">
    <location>
        <begin position="280"/>
        <end position="301"/>
    </location>
</feature>
<evidence type="ECO:0000313" key="3">
    <source>
        <dbReference type="EMBL" id="XBW08226.1"/>
    </source>
</evidence>
<dbReference type="SMART" id="SM00327">
    <property type="entry name" value="VWA"/>
    <property type="match status" value="1"/>
</dbReference>
<dbReference type="CDD" id="cd00198">
    <property type="entry name" value="vWFA"/>
    <property type="match status" value="1"/>
</dbReference>
<keyword evidence="1" id="KW-1133">Transmembrane helix</keyword>
<dbReference type="SUPFAM" id="SSF53300">
    <property type="entry name" value="vWA-like"/>
    <property type="match status" value="1"/>
</dbReference>
<feature type="domain" description="VWFA" evidence="2">
    <location>
        <begin position="62"/>
        <end position="245"/>
    </location>
</feature>
<dbReference type="EMBL" id="CP138335">
    <property type="protein sequence ID" value="XBW08226.1"/>
    <property type="molecule type" value="Genomic_DNA"/>
</dbReference>
<dbReference type="InterPro" id="IPR002035">
    <property type="entry name" value="VWF_A"/>
</dbReference>
<dbReference type="InterPro" id="IPR036465">
    <property type="entry name" value="vWFA_dom_sf"/>
</dbReference>
<evidence type="ECO:0000256" key="1">
    <source>
        <dbReference type="SAM" id="Phobius"/>
    </source>
</evidence>
<evidence type="ECO:0000259" key="2">
    <source>
        <dbReference type="PROSITE" id="PS50234"/>
    </source>
</evidence>
<dbReference type="AlphaFoldDB" id="A0AAU7V7H7"/>